<reference evidence="2 3" key="1">
    <citation type="submission" date="2015-01" db="EMBL/GenBank/DDBJ databases">
        <title>The Genome Sequence of Exophiala mesophila CBS40295.</title>
        <authorList>
            <consortium name="The Broad Institute Genomics Platform"/>
            <person name="Cuomo C."/>
            <person name="de Hoog S."/>
            <person name="Gorbushina A."/>
            <person name="Stielow B."/>
            <person name="Teixiera M."/>
            <person name="Abouelleil A."/>
            <person name="Chapman S.B."/>
            <person name="Priest M."/>
            <person name="Young S.K."/>
            <person name="Wortman J."/>
            <person name="Nusbaum C."/>
            <person name="Birren B."/>
        </authorList>
    </citation>
    <scope>NUCLEOTIDE SEQUENCE [LARGE SCALE GENOMIC DNA]</scope>
    <source>
        <strain evidence="2 3">CBS 40295</strain>
    </source>
</reference>
<dbReference type="HOGENOM" id="CLU_020336_20_1_1"/>
<dbReference type="STRING" id="212818.A0A0D1XK36"/>
<dbReference type="OMA" id="MLTFRHG"/>
<evidence type="ECO:0000313" key="2">
    <source>
        <dbReference type="EMBL" id="KIV88546.1"/>
    </source>
</evidence>
<name>A0A0D1XK36_EXOME</name>
<organism evidence="2 3">
    <name type="scientific">Exophiala mesophila</name>
    <name type="common">Black yeast-like fungus</name>
    <dbReference type="NCBI Taxonomy" id="212818"/>
    <lineage>
        <taxon>Eukaryota</taxon>
        <taxon>Fungi</taxon>
        <taxon>Dikarya</taxon>
        <taxon>Ascomycota</taxon>
        <taxon>Pezizomycotina</taxon>
        <taxon>Eurotiomycetes</taxon>
        <taxon>Chaetothyriomycetidae</taxon>
        <taxon>Chaetothyriales</taxon>
        <taxon>Herpotrichiellaceae</taxon>
        <taxon>Exophiala</taxon>
    </lineage>
</organism>
<keyword evidence="3" id="KW-1185">Reference proteome</keyword>
<dbReference type="Proteomes" id="UP000054302">
    <property type="component" value="Unassembled WGS sequence"/>
</dbReference>
<proteinExistence type="predicted"/>
<dbReference type="AlphaFoldDB" id="A0A0D1XK36"/>
<sequence length="340" mass="39142">MPLKASELVAHPAYKTVNWNQEPSKEGYAEVAKGRRGGPFKLKWEVHGEGPIKLVWIMGLGAYRTAWKRQTQYFGHKHSQQYSSLVFDNRGMGLSDKPSCRYSTSEMAKDIVDLLISIGWLDKDHATHTTSKRDLHIIGVSMGGMISQELGLLIPDSIASLALVSTFGWMVRTVPFIQNLRDRINMFIPRDINLQLMEISKRLFSDDFLALPDTEYDDSNLNFPTNWDRFAANELVKRSDREGFTRKGFMLQAIAAGWHHKSKDQLLLLKEKIGAERMAVVHGTIDRMITFRHFEILKEVLGDGPEYRVWQGRGHVLMWEEEDEFNTFVQDWVEKWDGKP</sequence>
<accession>A0A0D1XK36</accession>
<dbReference type="InterPro" id="IPR000073">
    <property type="entry name" value="AB_hydrolase_1"/>
</dbReference>
<dbReference type="PANTHER" id="PTHR43433">
    <property type="entry name" value="HYDROLASE, ALPHA/BETA FOLD FAMILY PROTEIN"/>
    <property type="match status" value="1"/>
</dbReference>
<dbReference type="Pfam" id="PF00561">
    <property type="entry name" value="Abhydrolase_1"/>
    <property type="match status" value="1"/>
</dbReference>
<dbReference type="VEuPathDB" id="FungiDB:PV10_08220"/>
<dbReference type="InterPro" id="IPR050471">
    <property type="entry name" value="AB_hydrolase"/>
</dbReference>
<dbReference type="Gene3D" id="3.40.50.1820">
    <property type="entry name" value="alpha/beta hydrolase"/>
    <property type="match status" value="1"/>
</dbReference>
<feature type="domain" description="AB hydrolase-1" evidence="1">
    <location>
        <begin position="59"/>
        <end position="321"/>
    </location>
</feature>
<dbReference type="SUPFAM" id="SSF53474">
    <property type="entry name" value="alpha/beta-Hydrolases"/>
    <property type="match status" value="1"/>
</dbReference>
<evidence type="ECO:0000313" key="3">
    <source>
        <dbReference type="Proteomes" id="UP000054302"/>
    </source>
</evidence>
<dbReference type="RefSeq" id="XP_016220120.1">
    <property type="nucleotide sequence ID" value="XM_016373209.1"/>
</dbReference>
<dbReference type="PANTHER" id="PTHR43433:SF5">
    <property type="entry name" value="AB HYDROLASE-1 DOMAIN-CONTAINING PROTEIN"/>
    <property type="match status" value="1"/>
</dbReference>
<dbReference type="OrthoDB" id="19657at2759"/>
<gene>
    <name evidence="2" type="ORF">PV10_08220</name>
</gene>
<dbReference type="InterPro" id="IPR029058">
    <property type="entry name" value="AB_hydrolase_fold"/>
</dbReference>
<dbReference type="GeneID" id="27326065"/>
<evidence type="ECO:0000259" key="1">
    <source>
        <dbReference type="Pfam" id="PF00561"/>
    </source>
</evidence>
<protein>
    <recommendedName>
        <fullName evidence="1">AB hydrolase-1 domain-containing protein</fullName>
    </recommendedName>
</protein>
<dbReference type="EMBL" id="KN847525">
    <property type="protein sequence ID" value="KIV88546.1"/>
    <property type="molecule type" value="Genomic_DNA"/>
</dbReference>